<evidence type="ECO:0000259" key="3">
    <source>
        <dbReference type="PROSITE" id="PS51371"/>
    </source>
</evidence>
<dbReference type="PROSITE" id="PS51371">
    <property type="entry name" value="CBS"/>
    <property type="match status" value="2"/>
</dbReference>
<gene>
    <name evidence="4" type="ORF">AWB65_01485</name>
</gene>
<organism evidence="4 5">
    <name type="scientific">Caballeronia humi</name>
    <dbReference type="NCBI Taxonomy" id="326474"/>
    <lineage>
        <taxon>Bacteria</taxon>
        <taxon>Pseudomonadati</taxon>
        <taxon>Pseudomonadota</taxon>
        <taxon>Betaproteobacteria</taxon>
        <taxon>Burkholderiales</taxon>
        <taxon>Burkholderiaceae</taxon>
        <taxon>Caballeronia</taxon>
    </lineage>
</organism>
<evidence type="ECO:0000313" key="5">
    <source>
        <dbReference type="Proteomes" id="UP000054977"/>
    </source>
</evidence>
<dbReference type="EMBL" id="FCNW02000004">
    <property type="protein sequence ID" value="SAL25764.1"/>
    <property type="molecule type" value="Genomic_DNA"/>
</dbReference>
<proteinExistence type="predicted"/>
<reference evidence="4" key="1">
    <citation type="submission" date="2016-01" db="EMBL/GenBank/DDBJ databases">
        <authorList>
            <person name="Peeters C."/>
        </authorList>
    </citation>
    <scope>NUCLEOTIDE SEQUENCE [LARGE SCALE GENOMIC DNA]</scope>
    <source>
        <strain evidence="4">LMG 22934</strain>
    </source>
</reference>
<dbReference type="SMART" id="SM00116">
    <property type="entry name" value="CBS"/>
    <property type="match status" value="2"/>
</dbReference>
<dbReference type="RefSeq" id="WP_235007535.1">
    <property type="nucleotide sequence ID" value="NZ_FCNW02000004.1"/>
</dbReference>
<comment type="caution">
    <text evidence="4">The sequence shown here is derived from an EMBL/GenBank/DDBJ whole genome shotgun (WGS) entry which is preliminary data.</text>
</comment>
<protein>
    <submittedName>
        <fullName evidence="4">HPP family protein</fullName>
    </submittedName>
</protein>
<dbReference type="STRING" id="326474.AWB65_01485"/>
<name>A0A158G0Z2_9BURK</name>
<dbReference type="AlphaFoldDB" id="A0A158G0Z2"/>
<dbReference type="InterPro" id="IPR051257">
    <property type="entry name" value="Diverse_CBS-Domain"/>
</dbReference>
<feature type="domain" description="CBS" evidence="3">
    <location>
        <begin position="66"/>
        <end position="124"/>
    </location>
</feature>
<dbReference type="InterPro" id="IPR046342">
    <property type="entry name" value="CBS_dom_sf"/>
</dbReference>
<dbReference type="PANTHER" id="PTHR43080">
    <property type="entry name" value="CBS DOMAIN-CONTAINING PROTEIN CBSX3, MITOCHONDRIAL"/>
    <property type="match status" value="1"/>
</dbReference>
<evidence type="ECO:0000256" key="2">
    <source>
        <dbReference type="PROSITE-ProRule" id="PRU00703"/>
    </source>
</evidence>
<accession>A0A158G0Z2</accession>
<evidence type="ECO:0000313" key="4">
    <source>
        <dbReference type="EMBL" id="SAL25764.1"/>
    </source>
</evidence>
<sequence>MAVGSSFTRWLTSVRRATAQLDAGHSFRNELHTSGLDPDRVELLRERLEQQAYFRRLMEMTCGEVMRAPVTSVTGDQTIGEALGLLDKRRVKLLPVIDSEHRLIGVVTRADLQPLPTGIRSDATDQAERERRALPVRSVMSTAMTTVDAATRVSDVIHRFTAKGHHHMPVVLDDNELVGMLTQSDIVAVMCRKREF</sequence>
<evidence type="ECO:0000256" key="1">
    <source>
        <dbReference type="ARBA" id="ARBA00023122"/>
    </source>
</evidence>
<dbReference type="PANTHER" id="PTHR43080:SF2">
    <property type="entry name" value="CBS DOMAIN-CONTAINING PROTEIN"/>
    <property type="match status" value="1"/>
</dbReference>
<dbReference type="Proteomes" id="UP000054977">
    <property type="component" value="Unassembled WGS sequence"/>
</dbReference>
<dbReference type="Pfam" id="PF00571">
    <property type="entry name" value="CBS"/>
    <property type="match status" value="2"/>
</dbReference>
<dbReference type="SUPFAM" id="SSF54631">
    <property type="entry name" value="CBS-domain pair"/>
    <property type="match status" value="1"/>
</dbReference>
<dbReference type="Gene3D" id="3.10.580.10">
    <property type="entry name" value="CBS-domain"/>
    <property type="match status" value="2"/>
</dbReference>
<dbReference type="InterPro" id="IPR000644">
    <property type="entry name" value="CBS_dom"/>
</dbReference>
<keyword evidence="1 2" id="KW-0129">CBS domain</keyword>
<feature type="domain" description="CBS" evidence="3">
    <location>
        <begin position="140"/>
        <end position="196"/>
    </location>
</feature>
<keyword evidence="5" id="KW-1185">Reference proteome</keyword>